<evidence type="ECO:0000313" key="3">
    <source>
        <dbReference type="EMBL" id="CAK9113892.1"/>
    </source>
</evidence>
<keyword evidence="4" id="KW-1185">Reference proteome</keyword>
<feature type="domain" description="RNA-editing substrate-binding complex 6 protein" evidence="2">
    <location>
        <begin position="61"/>
        <end position="193"/>
    </location>
</feature>
<name>A0ABP0SNB5_9DINO</name>
<dbReference type="EMBL" id="CAXAMN010027917">
    <property type="protein sequence ID" value="CAK9113892.1"/>
    <property type="molecule type" value="Genomic_DNA"/>
</dbReference>
<dbReference type="PANTHER" id="PTHR21228:SF40">
    <property type="entry name" value="LD45607P"/>
    <property type="match status" value="1"/>
</dbReference>
<evidence type="ECO:0000256" key="1">
    <source>
        <dbReference type="SAM" id="MobiDB-lite"/>
    </source>
</evidence>
<comment type="caution">
    <text evidence="3">The sequence shown here is derived from an EMBL/GenBank/DDBJ whole genome shotgun (WGS) entry which is preliminary data.</text>
</comment>
<evidence type="ECO:0000313" key="4">
    <source>
        <dbReference type="Proteomes" id="UP001642484"/>
    </source>
</evidence>
<dbReference type="Proteomes" id="UP001642484">
    <property type="component" value="Unassembled WGS sequence"/>
</dbReference>
<feature type="region of interest" description="Disordered" evidence="1">
    <location>
        <begin position="277"/>
        <end position="312"/>
    </location>
</feature>
<evidence type="ECO:0000259" key="2">
    <source>
        <dbReference type="Pfam" id="PF26188"/>
    </source>
</evidence>
<protein>
    <recommendedName>
        <fullName evidence="2">RNA-editing substrate-binding complex 6 protein domain-containing protein</fullName>
    </recommendedName>
</protein>
<dbReference type="InterPro" id="IPR058917">
    <property type="entry name" value="RESC6_dom"/>
</dbReference>
<dbReference type="InterPro" id="IPR050870">
    <property type="entry name" value="FAST_kinase"/>
</dbReference>
<organism evidence="3 4">
    <name type="scientific">Durusdinium trenchii</name>
    <dbReference type="NCBI Taxonomy" id="1381693"/>
    <lineage>
        <taxon>Eukaryota</taxon>
        <taxon>Sar</taxon>
        <taxon>Alveolata</taxon>
        <taxon>Dinophyceae</taxon>
        <taxon>Suessiales</taxon>
        <taxon>Symbiodiniaceae</taxon>
        <taxon>Durusdinium</taxon>
    </lineage>
</organism>
<dbReference type="Pfam" id="PF26188">
    <property type="entry name" value="RESC6"/>
    <property type="match status" value="1"/>
</dbReference>
<dbReference type="PANTHER" id="PTHR21228">
    <property type="entry name" value="FAST LEU-RICH DOMAIN-CONTAINING"/>
    <property type="match status" value="1"/>
</dbReference>
<gene>
    <name evidence="3" type="ORF">CCMP2556_LOCUS52688</name>
</gene>
<accession>A0ABP0SNB5</accession>
<sequence>MGVWGCSPLAAQWEADLCHQSSHQMRDFGAQNLGNFAWALAKLLVDDAPIMAQISAMARQKIRLCGHQELGNIAWAFTTLSIRELPLLEAIAVESQRRMVEFNVQGMANSAWALAKVSFPHQPFFNSVSAAAQRSMSEWDPQAIANLSWSFATISVLDDPLMTAISLRAVCVISEFACQHLSNSIWTYATLQVEYDAECLTELTAVNAPKRGAPERETRSAKLSLACELFGADVRFRVIFGIADIWRRRWRVIGRRCSALLSRQHLRLNGRHWRVKGADSTGRPSEAYPAGDPKRAGATRASGSCGRRTVTP</sequence>
<proteinExistence type="predicted"/>
<reference evidence="3 4" key="1">
    <citation type="submission" date="2024-02" db="EMBL/GenBank/DDBJ databases">
        <authorList>
            <person name="Chen Y."/>
            <person name="Shah S."/>
            <person name="Dougan E. K."/>
            <person name="Thang M."/>
            <person name="Chan C."/>
        </authorList>
    </citation>
    <scope>NUCLEOTIDE SEQUENCE [LARGE SCALE GENOMIC DNA]</scope>
</reference>